<sequence>MPHSAYGLGVFELDPAVTGGPRLRGMAGSMYGSHLVVIGTPDGEQGL</sequence>
<reference evidence="1 2" key="1">
    <citation type="submission" date="2022-10" db="EMBL/GenBank/DDBJ databases">
        <title>The complete genomes of actinobacterial strains from the NBC collection.</title>
        <authorList>
            <person name="Joergensen T.S."/>
            <person name="Alvarez Arevalo M."/>
            <person name="Sterndorff E.B."/>
            <person name="Faurdal D."/>
            <person name="Vuksanovic O."/>
            <person name="Mourched A.-S."/>
            <person name="Charusanti P."/>
            <person name="Shaw S."/>
            <person name="Blin K."/>
            <person name="Weber T."/>
        </authorList>
    </citation>
    <scope>NUCLEOTIDE SEQUENCE [LARGE SCALE GENOMIC DNA]</scope>
    <source>
        <strain evidence="1 2">NBC_00156</strain>
    </source>
</reference>
<dbReference type="GeneID" id="97285904"/>
<dbReference type="RefSeq" id="WP_157846983.1">
    <property type="nucleotide sequence ID" value="NZ_CP108164.1"/>
</dbReference>
<keyword evidence="2" id="KW-1185">Reference proteome</keyword>
<gene>
    <name evidence="1" type="ORF">OG350_35705</name>
</gene>
<organism evidence="1 2">
    <name type="scientific">Streptomyces achromogenes</name>
    <dbReference type="NCBI Taxonomy" id="67255"/>
    <lineage>
        <taxon>Bacteria</taxon>
        <taxon>Bacillati</taxon>
        <taxon>Actinomycetota</taxon>
        <taxon>Actinomycetes</taxon>
        <taxon>Kitasatosporales</taxon>
        <taxon>Streptomycetaceae</taxon>
        <taxon>Streptomyces</taxon>
    </lineage>
</organism>
<name>A0ABZ1KXK4_STRAH</name>
<evidence type="ECO:0000313" key="1">
    <source>
        <dbReference type="EMBL" id="WTQ85321.1"/>
    </source>
</evidence>
<evidence type="ECO:0000313" key="2">
    <source>
        <dbReference type="Proteomes" id="UP001622557"/>
    </source>
</evidence>
<accession>A0ABZ1KXK4</accession>
<proteinExistence type="predicted"/>
<protein>
    <recommendedName>
        <fullName evidence="3">Flavin reductase</fullName>
    </recommendedName>
</protein>
<evidence type="ECO:0008006" key="3">
    <source>
        <dbReference type="Google" id="ProtNLM"/>
    </source>
</evidence>
<dbReference type="EMBL" id="CP108164">
    <property type="protein sequence ID" value="WTQ85321.1"/>
    <property type="molecule type" value="Genomic_DNA"/>
</dbReference>
<dbReference type="Proteomes" id="UP001622557">
    <property type="component" value="Chromosome"/>
</dbReference>